<organism evidence="2 3">
    <name type="scientific">Caerostris darwini</name>
    <dbReference type="NCBI Taxonomy" id="1538125"/>
    <lineage>
        <taxon>Eukaryota</taxon>
        <taxon>Metazoa</taxon>
        <taxon>Ecdysozoa</taxon>
        <taxon>Arthropoda</taxon>
        <taxon>Chelicerata</taxon>
        <taxon>Arachnida</taxon>
        <taxon>Araneae</taxon>
        <taxon>Araneomorphae</taxon>
        <taxon>Entelegynae</taxon>
        <taxon>Araneoidea</taxon>
        <taxon>Araneidae</taxon>
        <taxon>Caerostris</taxon>
    </lineage>
</organism>
<proteinExistence type="predicted"/>
<name>A0AAV4U3X4_9ARAC</name>
<evidence type="ECO:0000313" key="2">
    <source>
        <dbReference type="EMBL" id="GIY52438.1"/>
    </source>
</evidence>
<dbReference type="EMBL" id="BPLQ01010670">
    <property type="protein sequence ID" value="GIY52438.1"/>
    <property type="molecule type" value="Genomic_DNA"/>
</dbReference>
<comment type="caution">
    <text evidence="2">The sequence shown here is derived from an EMBL/GenBank/DDBJ whole genome shotgun (WGS) entry which is preliminary data.</text>
</comment>
<evidence type="ECO:0000313" key="3">
    <source>
        <dbReference type="Proteomes" id="UP001054837"/>
    </source>
</evidence>
<gene>
    <name evidence="2" type="ORF">CDAR_181111</name>
</gene>
<feature type="compositionally biased region" description="Polar residues" evidence="1">
    <location>
        <begin position="157"/>
        <end position="167"/>
    </location>
</feature>
<accession>A0AAV4U3X4</accession>
<feature type="region of interest" description="Disordered" evidence="1">
    <location>
        <begin position="1"/>
        <end position="43"/>
    </location>
</feature>
<feature type="region of interest" description="Disordered" evidence="1">
    <location>
        <begin position="96"/>
        <end position="167"/>
    </location>
</feature>
<feature type="compositionally biased region" description="Acidic residues" evidence="1">
    <location>
        <begin position="1"/>
        <end position="15"/>
    </location>
</feature>
<dbReference type="AlphaFoldDB" id="A0AAV4U3X4"/>
<dbReference type="Proteomes" id="UP001054837">
    <property type="component" value="Unassembled WGS sequence"/>
</dbReference>
<protein>
    <submittedName>
        <fullName evidence="2">Uncharacterized protein</fullName>
    </submittedName>
</protein>
<reference evidence="2 3" key="1">
    <citation type="submission" date="2021-06" db="EMBL/GenBank/DDBJ databases">
        <title>Caerostris darwini draft genome.</title>
        <authorList>
            <person name="Kono N."/>
            <person name="Arakawa K."/>
        </authorList>
    </citation>
    <scope>NUCLEOTIDE SEQUENCE [LARGE SCALE GENOMIC DNA]</scope>
</reference>
<sequence length="190" mass="20847">MSTNDENEVTMEDSTPEVKNDNGPKATTQNSTGPRPVPPSGIKISDDFIYENIQLISELNAFQSQLEYLHNCMQAASSSDKDSQLVAQTNALVQKKNPNRFLESETPAPKVGKSAPKVPPKSDFNVNKQPMPIPPTRTQPPAIDRRNFSDVIAGRASNLTPPTEAPLNQSAMEFFKARAHQGDKMQATKI</sequence>
<keyword evidence="3" id="KW-1185">Reference proteome</keyword>
<evidence type="ECO:0000256" key="1">
    <source>
        <dbReference type="SAM" id="MobiDB-lite"/>
    </source>
</evidence>